<dbReference type="AlphaFoldDB" id="A0A1Z4M353"/>
<accession>A0A1Z4M353</accession>
<name>A0A1Z4M353_9CYAN</name>
<evidence type="ECO:0000313" key="2">
    <source>
        <dbReference type="Proteomes" id="UP000218418"/>
    </source>
</evidence>
<geneLocation type="plasmid" evidence="2">
    <name>Plasmid3 dna</name>
</geneLocation>
<proteinExistence type="predicted"/>
<evidence type="ECO:0000313" key="1">
    <source>
        <dbReference type="EMBL" id="BAY87923.1"/>
    </source>
</evidence>
<sequence length="136" mass="15579">MKNTLRTTSYVLGGLGAAICVVPFIPAVFQQVGVAIKEQQDQLNLQLQKSAIARREELRRYSFSERRKSLDAASRAGEHVQYSNVTVENYTDNVNHPPKLDISAFKPNQRIQVFDRNGVCIGRIRNQRFEWVRFVV</sequence>
<protein>
    <submittedName>
        <fullName evidence="1">Uncharacterized protein</fullName>
    </submittedName>
</protein>
<dbReference type="Proteomes" id="UP000218418">
    <property type="component" value="Plasmid plasmid3"/>
</dbReference>
<organism evidence="1 2">
    <name type="scientific">Calothrix parasitica NIES-267</name>
    <dbReference type="NCBI Taxonomy" id="1973488"/>
    <lineage>
        <taxon>Bacteria</taxon>
        <taxon>Bacillati</taxon>
        <taxon>Cyanobacteriota</taxon>
        <taxon>Cyanophyceae</taxon>
        <taxon>Nostocales</taxon>
        <taxon>Calotrichaceae</taxon>
        <taxon>Calothrix</taxon>
    </lineage>
</organism>
<keyword evidence="1" id="KW-0614">Plasmid</keyword>
<dbReference type="OrthoDB" id="514552at2"/>
<dbReference type="EMBL" id="AP018230">
    <property type="protein sequence ID" value="BAY87923.1"/>
    <property type="molecule type" value="Genomic_DNA"/>
</dbReference>
<keyword evidence="2" id="KW-1185">Reference proteome</keyword>
<reference evidence="1 2" key="1">
    <citation type="submission" date="2017-06" db="EMBL/GenBank/DDBJ databases">
        <title>Genome sequencing of cyanobaciteial culture collection at National Institute for Environmental Studies (NIES).</title>
        <authorList>
            <person name="Hirose Y."/>
            <person name="Shimura Y."/>
            <person name="Fujisawa T."/>
            <person name="Nakamura Y."/>
            <person name="Kawachi M."/>
        </authorList>
    </citation>
    <scope>NUCLEOTIDE SEQUENCE [LARGE SCALE GENOMIC DNA]</scope>
    <source>
        <strain evidence="1 2">NIES-267</strain>
        <plasmid evidence="2">Plasmid3 dna</plasmid>
    </source>
</reference>
<gene>
    <name evidence="1" type="ORF">NIES267_74470</name>
</gene>